<dbReference type="SUPFAM" id="SSF51735">
    <property type="entry name" value="NAD(P)-binding Rossmann-fold domains"/>
    <property type="match status" value="1"/>
</dbReference>
<dbReference type="FunFam" id="3.40.50.720:FF:000084">
    <property type="entry name" value="Short-chain dehydrogenase reductase"/>
    <property type="match status" value="1"/>
</dbReference>
<dbReference type="EC" id="1.1.1.47" evidence="5"/>
<dbReference type="PANTHER" id="PTHR24321:SF8">
    <property type="entry name" value="ESTRADIOL 17-BETA-DEHYDROGENASE 8-RELATED"/>
    <property type="match status" value="1"/>
</dbReference>
<sequence>MTDFSGRSVLITGGAGGIGAATAEEFLKLGARVALVDLFAEPLEATRERLAALGDVITITADVTNEADVERYVAETVEAFGTVDVFFNNAGIEGAVGPLTEASVDNYEKVFAVNVRGVFLGMKHVLKVMTERGSGSIINTSSEAGLDGSPGVSAYVASKHAVVGFTKSAALEVASTGVRVNSIHPSGVNTQMVRRLEEGFGGGDIEAAKAGFQAAIPMGRYAEPLDIARVVVFLGSDEASFVTGAQWRVDGGNGAR</sequence>
<dbReference type="NCBIfam" id="NF005559">
    <property type="entry name" value="PRK07231.1"/>
    <property type="match status" value="1"/>
</dbReference>
<name>A0A7J5B0U3_9MICO</name>
<dbReference type="InterPro" id="IPR057326">
    <property type="entry name" value="KR_dom"/>
</dbReference>
<dbReference type="PANTHER" id="PTHR24321">
    <property type="entry name" value="DEHYDROGENASES, SHORT CHAIN"/>
    <property type="match status" value="1"/>
</dbReference>
<keyword evidence="3" id="KW-0520">NAD</keyword>
<organism evidence="5 6">
    <name type="scientific">Pseudoclavibacter terrae</name>
    <dbReference type="NCBI Taxonomy" id="1530195"/>
    <lineage>
        <taxon>Bacteria</taxon>
        <taxon>Bacillati</taxon>
        <taxon>Actinomycetota</taxon>
        <taxon>Actinomycetes</taxon>
        <taxon>Micrococcales</taxon>
        <taxon>Microbacteriaceae</taxon>
        <taxon>Pseudoclavibacter</taxon>
    </lineage>
</organism>
<dbReference type="RefSeq" id="WP_151423743.1">
    <property type="nucleotide sequence ID" value="NZ_CANKVH010000006.1"/>
</dbReference>
<evidence type="ECO:0000313" key="5">
    <source>
        <dbReference type="EMBL" id="KAB1637534.1"/>
    </source>
</evidence>
<evidence type="ECO:0000256" key="2">
    <source>
        <dbReference type="ARBA" id="ARBA00023002"/>
    </source>
</evidence>
<comment type="similarity">
    <text evidence="1">Belongs to the short-chain dehydrogenases/reductases (SDR) family.</text>
</comment>
<dbReference type="Gene3D" id="3.40.50.720">
    <property type="entry name" value="NAD(P)-binding Rossmann-like Domain"/>
    <property type="match status" value="1"/>
</dbReference>
<dbReference type="EMBL" id="WBJX01000003">
    <property type="protein sequence ID" value="KAB1637534.1"/>
    <property type="molecule type" value="Genomic_DNA"/>
</dbReference>
<dbReference type="Pfam" id="PF13561">
    <property type="entry name" value="adh_short_C2"/>
    <property type="match status" value="1"/>
</dbReference>
<evidence type="ECO:0000259" key="4">
    <source>
        <dbReference type="SMART" id="SM00822"/>
    </source>
</evidence>
<dbReference type="GO" id="GO:0047936">
    <property type="term" value="F:glucose 1-dehydrogenase [NAD(P)+] activity"/>
    <property type="evidence" value="ECO:0007669"/>
    <property type="project" value="UniProtKB-EC"/>
</dbReference>
<dbReference type="AlphaFoldDB" id="A0A7J5B0U3"/>
<keyword evidence="2 5" id="KW-0560">Oxidoreductase</keyword>
<dbReference type="OrthoDB" id="286404at2"/>
<dbReference type="PRINTS" id="PR00080">
    <property type="entry name" value="SDRFAMILY"/>
</dbReference>
<evidence type="ECO:0000256" key="1">
    <source>
        <dbReference type="ARBA" id="ARBA00006484"/>
    </source>
</evidence>
<dbReference type="InterPro" id="IPR036291">
    <property type="entry name" value="NAD(P)-bd_dom_sf"/>
</dbReference>
<evidence type="ECO:0000313" key="6">
    <source>
        <dbReference type="Proteomes" id="UP000490386"/>
    </source>
</evidence>
<feature type="domain" description="Ketoreductase" evidence="4">
    <location>
        <begin position="7"/>
        <end position="186"/>
    </location>
</feature>
<dbReference type="Proteomes" id="UP000490386">
    <property type="component" value="Unassembled WGS sequence"/>
</dbReference>
<protein>
    <submittedName>
        <fullName evidence="5">Glucose 1-dehydrogenase</fullName>
        <ecNumber evidence="5">1.1.1.47</ecNumber>
    </submittedName>
</protein>
<dbReference type="InterPro" id="IPR002347">
    <property type="entry name" value="SDR_fam"/>
</dbReference>
<dbReference type="InterPro" id="IPR020904">
    <property type="entry name" value="Sc_DH/Rdtase_CS"/>
</dbReference>
<keyword evidence="6" id="KW-1185">Reference proteome</keyword>
<dbReference type="SMART" id="SM00822">
    <property type="entry name" value="PKS_KR"/>
    <property type="match status" value="1"/>
</dbReference>
<dbReference type="CDD" id="cd05233">
    <property type="entry name" value="SDR_c"/>
    <property type="match status" value="1"/>
</dbReference>
<accession>A0A7J5B0U3</accession>
<dbReference type="PROSITE" id="PS00061">
    <property type="entry name" value="ADH_SHORT"/>
    <property type="match status" value="1"/>
</dbReference>
<gene>
    <name evidence="5" type="ORF">F8O03_09920</name>
</gene>
<dbReference type="PRINTS" id="PR00081">
    <property type="entry name" value="GDHRDH"/>
</dbReference>
<proteinExistence type="inferred from homology"/>
<evidence type="ECO:0000256" key="3">
    <source>
        <dbReference type="ARBA" id="ARBA00023027"/>
    </source>
</evidence>
<reference evidence="5 6" key="1">
    <citation type="submission" date="2019-09" db="EMBL/GenBank/DDBJ databases">
        <title>Phylogeny of genus Pseudoclavibacter and closely related genus.</title>
        <authorList>
            <person name="Li Y."/>
        </authorList>
    </citation>
    <scope>NUCLEOTIDE SEQUENCE [LARGE SCALE GENOMIC DNA]</scope>
    <source>
        <strain evidence="5 6">THG-MD12</strain>
    </source>
</reference>
<comment type="caution">
    <text evidence="5">The sequence shown here is derived from an EMBL/GenBank/DDBJ whole genome shotgun (WGS) entry which is preliminary data.</text>
</comment>